<evidence type="ECO:0000313" key="3">
    <source>
        <dbReference type="Proteomes" id="UP001430377"/>
    </source>
</evidence>
<dbReference type="AlphaFoldDB" id="A0AAW4PUQ8"/>
<dbReference type="SUPFAM" id="SSF53335">
    <property type="entry name" value="S-adenosyl-L-methionine-dependent methyltransferases"/>
    <property type="match status" value="1"/>
</dbReference>
<comment type="caution">
    <text evidence="2">The sequence shown here is derived from an EMBL/GenBank/DDBJ whole genome shotgun (WGS) entry which is preliminary data.</text>
</comment>
<keyword evidence="2" id="KW-0489">Methyltransferase</keyword>
<reference evidence="2 3" key="1">
    <citation type="submission" date="2021-06" db="EMBL/GenBank/DDBJ databases">
        <title>Halomicroarcula sp. a new haloarchaeum isolated from saline soil.</title>
        <authorList>
            <person name="Duran-Viseras A."/>
            <person name="Sanchez-Porro C."/>
            <person name="Ventosa A."/>
        </authorList>
    </citation>
    <scope>NUCLEOTIDE SEQUENCE [LARGE SCALE GENOMIC DNA]</scope>
    <source>
        <strain evidence="2 3">F13</strain>
    </source>
</reference>
<sequence>MVVRMHDCSVERQLPATEVPSRLNLGCGEDYREQWHNVDIRSAVDPDEEVNLNVYPWPWDDDTFQLVLARHVIEHLDDQYRALDELARITAANGQIRIRCPHWNSASQAIDPTHTTPVDPRTLRHALAPDWNVEDVQYTRVRIGRLLPERIAVWIADMVGHVVTEWEATIRLPKETV</sequence>
<protein>
    <submittedName>
        <fullName evidence="2">Class I SAM-dependent methyltransferase</fullName>
    </submittedName>
</protein>
<gene>
    <name evidence="2" type="ORF">EGH21_20535</name>
</gene>
<dbReference type="EMBL" id="RKLR01000013">
    <property type="protein sequence ID" value="MBX0325418.1"/>
    <property type="molecule type" value="Genomic_DNA"/>
</dbReference>
<dbReference type="RefSeq" id="WP_220620282.1">
    <property type="nucleotide sequence ID" value="NZ_RKLR01000013.1"/>
</dbReference>
<dbReference type="GO" id="GO:0032259">
    <property type="term" value="P:methylation"/>
    <property type="evidence" value="ECO:0007669"/>
    <property type="project" value="UniProtKB-KW"/>
</dbReference>
<dbReference type="Proteomes" id="UP001430377">
    <property type="component" value="Unassembled WGS sequence"/>
</dbReference>
<dbReference type="InterPro" id="IPR029063">
    <property type="entry name" value="SAM-dependent_MTases_sf"/>
</dbReference>
<accession>A0AAW4PUQ8</accession>
<dbReference type="Gene3D" id="3.40.50.150">
    <property type="entry name" value="Vaccinia Virus protein VP39"/>
    <property type="match status" value="1"/>
</dbReference>
<proteinExistence type="predicted"/>
<evidence type="ECO:0000313" key="2">
    <source>
        <dbReference type="EMBL" id="MBX0325418.1"/>
    </source>
</evidence>
<keyword evidence="2" id="KW-0808">Transferase</keyword>
<name>A0AAW4PUQ8_9EURY</name>
<dbReference type="Pfam" id="PF08241">
    <property type="entry name" value="Methyltransf_11"/>
    <property type="match status" value="1"/>
</dbReference>
<feature type="domain" description="Methyltransferase type 11" evidence="1">
    <location>
        <begin position="50"/>
        <end position="96"/>
    </location>
</feature>
<organism evidence="2 3">
    <name type="scientific">Haloarcula rubra</name>
    <dbReference type="NCBI Taxonomy" id="2487747"/>
    <lineage>
        <taxon>Archaea</taxon>
        <taxon>Methanobacteriati</taxon>
        <taxon>Methanobacteriota</taxon>
        <taxon>Stenosarchaea group</taxon>
        <taxon>Halobacteria</taxon>
        <taxon>Halobacteriales</taxon>
        <taxon>Haloarculaceae</taxon>
        <taxon>Haloarcula</taxon>
    </lineage>
</organism>
<dbReference type="InterPro" id="IPR013216">
    <property type="entry name" value="Methyltransf_11"/>
</dbReference>
<dbReference type="GO" id="GO:0008757">
    <property type="term" value="F:S-adenosylmethionine-dependent methyltransferase activity"/>
    <property type="evidence" value="ECO:0007669"/>
    <property type="project" value="InterPro"/>
</dbReference>
<evidence type="ECO:0000259" key="1">
    <source>
        <dbReference type="Pfam" id="PF08241"/>
    </source>
</evidence>
<keyword evidence="3" id="KW-1185">Reference proteome</keyword>